<keyword evidence="2" id="KW-1185">Reference proteome</keyword>
<dbReference type="RefSeq" id="WP_249893612.1">
    <property type="nucleotide sequence ID" value="NZ_CP082904.1"/>
</dbReference>
<evidence type="ECO:0000313" key="1">
    <source>
        <dbReference type="EMBL" id="UQY45032.1"/>
    </source>
</evidence>
<sequence>MGFKLGDEVSWISQAGGHAKKKIGNVVEVIPAGVSVHKSKFKMELDASSTPRKEESYVVCVGVSPSSRAKPKYYWPRVSALQLHKDS</sequence>
<accession>A0ABY4RC67</accession>
<evidence type="ECO:0000313" key="2">
    <source>
        <dbReference type="Proteomes" id="UP001056635"/>
    </source>
</evidence>
<organism evidence="1 2">
    <name type="scientific">Mixta hanseatica</name>
    <dbReference type="NCBI Taxonomy" id="2872648"/>
    <lineage>
        <taxon>Bacteria</taxon>
        <taxon>Pseudomonadati</taxon>
        <taxon>Pseudomonadota</taxon>
        <taxon>Gammaproteobacteria</taxon>
        <taxon>Enterobacterales</taxon>
        <taxon>Erwiniaceae</taxon>
        <taxon>Mixta</taxon>
    </lineage>
</organism>
<name>A0ABY4RC67_9GAMM</name>
<gene>
    <name evidence="1" type="ORF">K6958_04945</name>
</gene>
<evidence type="ECO:0008006" key="3">
    <source>
        <dbReference type="Google" id="ProtNLM"/>
    </source>
</evidence>
<dbReference type="Proteomes" id="UP001056635">
    <property type="component" value="Chromosome"/>
</dbReference>
<reference evidence="1" key="1">
    <citation type="submission" date="2021-09" db="EMBL/GenBank/DDBJ databases">
        <title>First case of bloodstream infection caused by Mixta hanseatica sp. nov., a member of the Erwiniaceae family.</title>
        <authorList>
            <person name="Both A."/>
            <person name="Huang J."/>
            <person name="Wenzel P."/>
            <person name="Aepfelbacher M."/>
            <person name="Rohde H."/>
            <person name="Christner M."/>
            <person name="Hentschke M."/>
        </authorList>
    </citation>
    <scope>NUCLEOTIDE SEQUENCE</scope>
    <source>
        <strain evidence="1">X22927</strain>
    </source>
</reference>
<protein>
    <recommendedName>
        <fullName evidence="3">Hypervirulence associated protein TUDOR domain-containing protein</fullName>
    </recommendedName>
</protein>
<dbReference type="EMBL" id="CP082904">
    <property type="protein sequence ID" value="UQY45032.1"/>
    <property type="molecule type" value="Genomic_DNA"/>
</dbReference>
<proteinExistence type="predicted"/>